<name>A0AB38E5F1_XANCH</name>
<accession>A0AB38E5F1</accession>
<protein>
    <submittedName>
        <fullName evidence="2">Uncharacterized protein</fullName>
    </submittedName>
</protein>
<evidence type="ECO:0000313" key="4">
    <source>
        <dbReference type="Proteomes" id="UP000234181"/>
    </source>
</evidence>
<dbReference type="Proteomes" id="UP000234166">
    <property type="component" value="Unassembled WGS sequence"/>
</dbReference>
<reference evidence="3 4" key="1">
    <citation type="submission" date="2017-10" db="EMBL/GenBank/DDBJ databases">
        <authorList>
            <person name="Regsiter A."/>
            <person name="William W."/>
        </authorList>
    </citation>
    <scope>NUCLEOTIDE SEQUENCE [LARGE SCALE GENOMIC DNA]</scope>
    <source>
        <strain evidence="1 4">CFBP6984</strain>
        <strain evidence="2 3">CFBP7430</strain>
    </source>
</reference>
<evidence type="ECO:0000313" key="1">
    <source>
        <dbReference type="EMBL" id="SON88389.1"/>
    </source>
</evidence>
<dbReference type="Proteomes" id="UP000234181">
    <property type="component" value="Unassembled WGS sequence"/>
</dbReference>
<proteinExistence type="predicted"/>
<sequence length="74" mass="8457">MRELEQLADPYGPGCFVWTTASSIAADDRELTHEPVHRSVSHTGHRGRQLRFYDSRFPTPDSLLCYSIPSFFSL</sequence>
<keyword evidence="4" id="KW-1185">Reference proteome</keyword>
<dbReference type="EMBL" id="OCYT01000146">
    <property type="protein sequence ID" value="SON88389.1"/>
    <property type="molecule type" value="Genomic_DNA"/>
</dbReference>
<evidence type="ECO:0000313" key="3">
    <source>
        <dbReference type="Proteomes" id="UP000234166"/>
    </source>
</evidence>
<organism evidence="2 3">
    <name type="scientific">Xanthomonas campestris pv. phaseoli</name>
    <dbReference type="NCBI Taxonomy" id="317013"/>
    <lineage>
        <taxon>Bacteria</taxon>
        <taxon>Pseudomonadati</taxon>
        <taxon>Pseudomonadota</taxon>
        <taxon>Gammaproteobacteria</taxon>
        <taxon>Lysobacterales</taxon>
        <taxon>Lysobacteraceae</taxon>
        <taxon>Xanthomonas</taxon>
    </lineage>
</organism>
<evidence type="ECO:0000313" key="2">
    <source>
        <dbReference type="EMBL" id="SON92691.1"/>
    </source>
</evidence>
<dbReference type="EMBL" id="OCYS01000142">
    <property type="protein sequence ID" value="SON92691.1"/>
    <property type="molecule type" value="Genomic_DNA"/>
</dbReference>
<gene>
    <name evidence="1" type="ORF">XAP6984_860012</name>
    <name evidence="2" type="ORF">XAP7430_830012</name>
</gene>
<dbReference type="AlphaFoldDB" id="A0AB38E5F1"/>
<comment type="caution">
    <text evidence="2">The sequence shown here is derived from an EMBL/GenBank/DDBJ whole genome shotgun (WGS) entry which is preliminary data.</text>
</comment>